<evidence type="ECO:0000259" key="1">
    <source>
        <dbReference type="PROSITE" id="PS50819"/>
    </source>
</evidence>
<dbReference type="Gene3D" id="3.30.420.240">
    <property type="match status" value="1"/>
</dbReference>
<dbReference type="EMBL" id="LCPW01000017">
    <property type="protein sequence ID" value="KKW05514.1"/>
    <property type="molecule type" value="Genomic_DNA"/>
</dbReference>
<name>A0A0G1YGI9_9BACT</name>
<dbReference type="InterPro" id="IPR005021">
    <property type="entry name" value="Terminase_largesu-like"/>
</dbReference>
<dbReference type="PROSITE" id="PS50819">
    <property type="entry name" value="INTEIN_ENDONUCLEASE"/>
    <property type="match status" value="1"/>
</dbReference>
<dbReference type="SUPFAM" id="SSF51294">
    <property type="entry name" value="Hedgehog/intein (Hint) domain"/>
    <property type="match status" value="1"/>
</dbReference>
<dbReference type="Gene3D" id="3.40.50.300">
    <property type="entry name" value="P-loop containing nucleotide triphosphate hydrolases"/>
    <property type="match status" value="1"/>
</dbReference>
<feature type="domain" description="DOD-type homing endonuclease" evidence="1">
    <location>
        <begin position="188"/>
        <end position="310"/>
    </location>
</feature>
<dbReference type="Pfam" id="PF03354">
    <property type="entry name" value="TerL_ATPase"/>
    <property type="match status" value="1"/>
</dbReference>
<dbReference type="InterPro" id="IPR036844">
    <property type="entry name" value="Hint_dom_sf"/>
</dbReference>
<dbReference type="Proteomes" id="UP000034119">
    <property type="component" value="Unassembled WGS sequence"/>
</dbReference>
<dbReference type="Gene3D" id="3.10.28.10">
    <property type="entry name" value="Homing endonucleases"/>
    <property type="match status" value="1"/>
</dbReference>
<dbReference type="PATRIC" id="fig|1618342.3.peg.511"/>
<dbReference type="PANTHER" id="PTHR41287">
    <property type="match status" value="1"/>
</dbReference>
<dbReference type="GO" id="GO:0004519">
    <property type="term" value="F:endonuclease activity"/>
    <property type="evidence" value="ECO:0007669"/>
    <property type="project" value="InterPro"/>
</dbReference>
<dbReference type="SUPFAM" id="SSF55608">
    <property type="entry name" value="Homing endonucleases"/>
    <property type="match status" value="1"/>
</dbReference>
<dbReference type="AlphaFoldDB" id="A0A0G1YGI9"/>
<dbReference type="STRING" id="1618342.UY40_C0017G0007"/>
<evidence type="ECO:0000313" key="2">
    <source>
        <dbReference type="EMBL" id="KKW05514.1"/>
    </source>
</evidence>
<accession>A0A0G1YGI9</accession>
<dbReference type="Pfam" id="PF20441">
    <property type="entry name" value="TerL_nuclease"/>
    <property type="match status" value="1"/>
</dbReference>
<dbReference type="PANTHER" id="PTHR41287:SF1">
    <property type="entry name" value="PROTEIN YMFN"/>
    <property type="match status" value="1"/>
</dbReference>
<reference evidence="2 3" key="1">
    <citation type="journal article" date="2015" name="Nature">
        <title>rRNA introns, odd ribosomes, and small enigmatic genomes across a large radiation of phyla.</title>
        <authorList>
            <person name="Brown C.T."/>
            <person name="Hug L.A."/>
            <person name="Thomas B.C."/>
            <person name="Sharon I."/>
            <person name="Castelle C.J."/>
            <person name="Singh A."/>
            <person name="Wilkins M.J."/>
            <person name="Williams K.H."/>
            <person name="Banfield J.F."/>
        </authorList>
    </citation>
    <scope>NUCLEOTIDE SEQUENCE [LARGE SCALE GENOMIC DNA]</scope>
</reference>
<evidence type="ECO:0000313" key="3">
    <source>
        <dbReference type="Proteomes" id="UP000034119"/>
    </source>
</evidence>
<dbReference type="InterPro" id="IPR027434">
    <property type="entry name" value="Homing_endonucl"/>
</dbReference>
<comment type="caution">
    <text evidence="2">The sequence shown here is derived from an EMBL/GenBank/DDBJ whole genome shotgun (WGS) entry which is preliminary data.</text>
</comment>
<dbReference type="InterPro" id="IPR027417">
    <property type="entry name" value="P-loop_NTPase"/>
</dbReference>
<protein>
    <submittedName>
        <fullName evidence="2">Terminase</fullName>
    </submittedName>
</protein>
<dbReference type="InterPro" id="IPR046461">
    <property type="entry name" value="TerL_ATPase"/>
</dbReference>
<dbReference type="InterPro" id="IPR046462">
    <property type="entry name" value="TerL_nuclease"/>
</dbReference>
<organism evidence="2 3">
    <name type="scientific">candidate division CPR1 bacterium GW2011_GWC1_49_13</name>
    <dbReference type="NCBI Taxonomy" id="1618342"/>
    <lineage>
        <taxon>Bacteria</taxon>
        <taxon>candidate division CPR1</taxon>
    </lineage>
</organism>
<sequence>MMDPAERAVRFINKLRHTKGEWKGQPFNLRREQEKIVRDIFGTLRPDGARQYRTVYIEIPRKNGKALAIGTPMLTTKGWSTMESISTGDEVFAPDGMPVAVFGVSEVFTGNRCYRVTLSDGRTVAADAYHEWRLFDRYLERFVTVDTETVARRYRVGSRATHKERRYSVPVPDAVQLPDRCLLVDPYVLGVWLGDGSSAKAEITGADCEIHDAVRAAGYQSSYVYKRGAASTIGFLGLKPSLGSLGVIGNKHVPSDYLLGSEQQRRDLLAGLLDTDGCVCLGNGCPRVEFTSTKLTLAESTLFLARSLGWKASLTTGRAMLNGMDCGPKYRVSFNAWRNDSPFRLERKTERLPDRPRTATRSMTIQVSDIEEIPSVFTRCIQVEGGMYLAGYDLVPTHNSELAAAIANKLLFADDEQGAEIYSAAADRDQAGIVFEVAASMVRQSPSLSQRAKIIPSTKRMIYGESFYRVLSAEHATKHGFNAHGVLFDELHTQPSRELWDVLTTSGGTRRQPLVVAITTAGWDRNSICWEIHEYARKVLEGIIVDPTFYAVIYAAPDDADWTDETIWQAANPALGDFRDIEEMRAFCERAKQTPALQNTFRRLYLNQWTRQDERWLDVSSWDAAAGEVFREDLAGERAYAGLDLAKKYDLAAFVLVLPDDEHCFDVLPFFFVPEATVEKRSRVDHVPYDRWVEDGFIQATPGNVIDYRWIRKRIEELGEEFNIREIAFDRWGATEIIQYLQEDGFEVVEFGQGFRDMSPPTSELLKLVLEKRLRHGGNPVLRWMADNLVVDQDPAGNLKPNKVKSRERIDGMVALIMGLDRALRNEGSVYNERGILSLG</sequence>
<gene>
    <name evidence="2" type="ORF">UY40_C0017G0007</name>
</gene>
<proteinExistence type="predicted"/>
<dbReference type="InterPro" id="IPR004042">
    <property type="entry name" value="Intein_endonuc_central"/>
</dbReference>